<reference evidence="1" key="1">
    <citation type="submission" date="2020-12" db="EMBL/GenBank/DDBJ databases">
        <title>Clostridium thailandense sp. nov., a novel acetogenic bacterium isolated from peat land soil in Thailand.</title>
        <authorList>
            <person name="Chaikitkaew S."/>
            <person name="Birkeland N.K."/>
        </authorList>
    </citation>
    <scope>NUCLEOTIDE SEQUENCE</scope>
    <source>
        <strain evidence="1">PL3</strain>
    </source>
</reference>
<keyword evidence="2" id="KW-1185">Reference proteome</keyword>
<dbReference type="InterPro" id="IPR013378">
    <property type="entry name" value="InlB-like_B-rpt"/>
</dbReference>
<dbReference type="RefSeq" id="WP_218322685.1">
    <property type="nucleotide sequence ID" value="NZ_JAEEGC010000131.1"/>
</dbReference>
<dbReference type="EMBL" id="JAEEGC010000131">
    <property type="protein sequence ID" value="MBV7275633.1"/>
    <property type="molecule type" value="Genomic_DNA"/>
</dbReference>
<organism evidence="1 2">
    <name type="scientific">Clostridium thailandense</name>
    <dbReference type="NCBI Taxonomy" id="2794346"/>
    <lineage>
        <taxon>Bacteria</taxon>
        <taxon>Bacillati</taxon>
        <taxon>Bacillota</taxon>
        <taxon>Clostridia</taxon>
        <taxon>Eubacteriales</taxon>
        <taxon>Clostridiaceae</taxon>
        <taxon>Clostridium</taxon>
    </lineage>
</organism>
<evidence type="ECO:0000313" key="1">
    <source>
        <dbReference type="EMBL" id="MBV7275633.1"/>
    </source>
</evidence>
<proteinExistence type="predicted"/>
<dbReference type="PANTHER" id="PTHR45661">
    <property type="entry name" value="SURFACE ANTIGEN"/>
    <property type="match status" value="1"/>
</dbReference>
<protein>
    <submittedName>
        <fullName evidence="1">Leucine-rich repeat protein</fullName>
    </submittedName>
</protein>
<dbReference type="Pfam" id="PF09479">
    <property type="entry name" value="Flg_new"/>
    <property type="match status" value="1"/>
</dbReference>
<dbReference type="NCBIfam" id="TIGR02543">
    <property type="entry name" value="List_Bact_rpt"/>
    <property type="match status" value="1"/>
</dbReference>
<dbReference type="Proteomes" id="UP000694308">
    <property type="component" value="Unassembled WGS sequence"/>
</dbReference>
<sequence length="428" mass="46410">MPISGDYEYSVIGSNATITKYNGPGGSVTIPATINDGVNTYAVTIIGTDAFANYSSLTSLTIPNSVTSIEKGTFSFCINLASVTITEPSQLTSIGNYSFTGCYILPSFTIPNRVTSIGYGAFLYCYGLTSVTIPNSVNIINNSAFQYCYNLVATYFFGNAPTMGNNVFRYVAYGFTVYYLYGTTGFSTPTWQPPNTLDNYNAEPFYIVTYDGNGNTSGTVPIDSNTYSQTLGLTVTVLDNTGSLAKIGYTFVGWNTQADGTGTDYAAGANFTMGTANVTLYAKWQEQLGQWIIYSRLSATSLIYNDGDISNNEKMIIKGGYPNLTTILSTAKAGDTFTVSYLTLNTSFLINQYIKFDFASNITTINVGGTVSFQVFKIYNYNKLSVPVGPVWTFSTAMSVSTTFSFSVYDLVSFNDGNFIYTVVATIQ</sequence>
<accession>A0A949TZQ4</accession>
<dbReference type="InterPro" id="IPR026906">
    <property type="entry name" value="LRR_5"/>
</dbReference>
<dbReference type="Pfam" id="PF14879">
    <property type="entry name" value="DUF4489"/>
    <property type="match status" value="1"/>
</dbReference>
<dbReference type="Pfam" id="PF13306">
    <property type="entry name" value="LRR_5"/>
    <property type="match status" value="1"/>
</dbReference>
<comment type="caution">
    <text evidence="1">The sequence shown here is derived from an EMBL/GenBank/DDBJ whole genome shotgun (WGS) entry which is preliminary data.</text>
</comment>
<name>A0A949TZQ4_9CLOT</name>
<dbReference type="InterPro" id="IPR053139">
    <property type="entry name" value="Surface_bspA-like"/>
</dbReference>
<dbReference type="InterPro" id="IPR027972">
    <property type="entry name" value="DUF4489"/>
</dbReference>
<gene>
    <name evidence="1" type="ORF">I6U48_22290</name>
</gene>
<evidence type="ECO:0000313" key="2">
    <source>
        <dbReference type="Proteomes" id="UP000694308"/>
    </source>
</evidence>
<dbReference type="PANTHER" id="PTHR45661:SF3">
    <property type="entry name" value="IG-LIKE DOMAIN-CONTAINING PROTEIN"/>
    <property type="match status" value="1"/>
</dbReference>
<dbReference type="AlphaFoldDB" id="A0A949TZQ4"/>